<dbReference type="PROSITE" id="PS01124">
    <property type="entry name" value="HTH_ARAC_FAMILY_2"/>
    <property type="match status" value="1"/>
</dbReference>
<organism evidence="5 6">
    <name type="scientific">Azospirillum picis</name>
    <dbReference type="NCBI Taxonomy" id="488438"/>
    <lineage>
        <taxon>Bacteria</taxon>
        <taxon>Pseudomonadati</taxon>
        <taxon>Pseudomonadota</taxon>
        <taxon>Alphaproteobacteria</taxon>
        <taxon>Rhodospirillales</taxon>
        <taxon>Azospirillaceae</taxon>
        <taxon>Azospirillum</taxon>
    </lineage>
</organism>
<dbReference type="SMART" id="SM00342">
    <property type="entry name" value="HTH_ARAC"/>
    <property type="match status" value="1"/>
</dbReference>
<evidence type="ECO:0000313" key="6">
    <source>
        <dbReference type="Proteomes" id="UP001244552"/>
    </source>
</evidence>
<dbReference type="InterPro" id="IPR018060">
    <property type="entry name" value="HTH_AraC"/>
</dbReference>
<accession>A0ABU0MNQ0</accession>
<dbReference type="RefSeq" id="WP_209984838.1">
    <property type="nucleotide sequence ID" value="NZ_JAGINO010000015.1"/>
</dbReference>
<evidence type="ECO:0000256" key="2">
    <source>
        <dbReference type="ARBA" id="ARBA00023125"/>
    </source>
</evidence>
<dbReference type="Gene3D" id="1.10.10.60">
    <property type="entry name" value="Homeodomain-like"/>
    <property type="match status" value="2"/>
</dbReference>
<dbReference type="PROSITE" id="PS00041">
    <property type="entry name" value="HTH_ARAC_FAMILY_1"/>
    <property type="match status" value="1"/>
</dbReference>
<keyword evidence="2" id="KW-0238">DNA-binding</keyword>
<comment type="caution">
    <text evidence="5">The sequence shown here is derived from an EMBL/GenBank/DDBJ whole genome shotgun (WGS) entry which is preliminary data.</text>
</comment>
<dbReference type="PANTHER" id="PTHR46796">
    <property type="entry name" value="HTH-TYPE TRANSCRIPTIONAL ACTIVATOR RHAS-RELATED"/>
    <property type="match status" value="1"/>
</dbReference>
<keyword evidence="1" id="KW-0805">Transcription regulation</keyword>
<evidence type="ECO:0000256" key="3">
    <source>
        <dbReference type="ARBA" id="ARBA00023163"/>
    </source>
</evidence>
<gene>
    <name evidence="5" type="ORF">QO018_003746</name>
</gene>
<dbReference type="Pfam" id="PF12833">
    <property type="entry name" value="HTH_18"/>
    <property type="match status" value="1"/>
</dbReference>
<dbReference type="PANTHER" id="PTHR46796:SF14">
    <property type="entry name" value="TRANSCRIPTIONAL REGULATORY PROTEIN"/>
    <property type="match status" value="1"/>
</dbReference>
<dbReference type="InterPro" id="IPR009057">
    <property type="entry name" value="Homeodomain-like_sf"/>
</dbReference>
<keyword evidence="3" id="KW-0804">Transcription</keyword>
<name>A0ABU0MNQ0_9PROT</name>
<dbReference type="SUPFAM" id="SSF46689">
    <property type="entry name" value="Homeodomain-like"/>
    <property type="match status" value="2"/>
</dbReference>
<proteinExistence type="predicted"/>
<reference evidence="5 6" key="1">
    <citation type="submission" date="2023-07" db="EMBL/GenBank/DDBJ databases">
        <title>Genomic Encyclopedia of Type Strains, Phase IV (KMG-IV): sequencing the most valuable type-strain genomes for metagenomic binning, comparative biology and taxonomic classification.</title>
        <authorList>
            <person name="Goeker M."/>
        </authorList>
    </citation>
    <scope>NUCLEOTIDE SEQUENCE [LARGE SCALE GENOMIC DNA]</scope>
    <source>
        <strain evidence="5 6">DSM 19922</strain>
    </source>
</reference>
<dbReference type="PRINTS" id="PR00032">
    <property type="entry name" value="HTHARAC"/>
</dbReference>
<protein>
    <submittedName>
        <fullName evidence="5">AraC family transcriptional regulator</fullName>
    </submittedName>
</protein>
<feature type="domain" description="HTH araC/xylS-type" evidence="4">
    <location>
        <begin position="198"/>
        <end position="296"/>
    </location>
</feature>
<dbReference type="InterPro" id="IPR018062">
    <property type="entry name" value="HTH_AraC-typ_CS"/>
</dbReference>
<evidence type="ECO:0000313" key="5">
    <source>
        <dbReference type="EMBL" id="MDQ0534869.1"/>
    </source>
</evidence>
<dbReference type="InterPro" id="IPR020449">
    <property type="entry name" value="Tscrpt_reg_AraC-type_HTH"/>
</dbReference>
<keyword evidence="6" id="KW-1185">Reference proteome</keyword>
<sequence>MARAVVSNIDLDFIPTRDRPKVLVRSIAAGSVGIARVRCDSDGLGPFASPMIEDAFLISHHLSNFQSDVWVDGKPVPKPRHIAGLTSIHDFRRRIACTMHTAFDTMTFHLPRSTLDIVLPECRMERLEDLSIQPSRPVDDPAITALAAAMLPALTMPERISALLLDHLACALVTHLASTYGRLSTGRSGGTLAPWQERRVKDMISARLNGDIRLSDLAAECRLSVGHFVRAFRNTTDTTPHQWLLHRRVDHAKALMKDPGRTLADIALDCGFADQSHFTRTFSRIAGVTPRVWRHRNAVSCDGPAGDRGVGLAAGQFV</sequence>
<dbReference type="InterPro" id="IPR050204">
    <property type="entry name" value="AraC_XylS_family_regulators"/>
</dbReference>
<dbReference type="EMBL" id="JAUSVU010000014">
    <property type="protein sequence ID" value="MDQ0534869.1"/>
    <property type="molecule type" value="Genomic_DNA"/>
</dbReference>
<evidence type="ECO:0000259" key="4">
    <source>
        <dbReference type="PROSITE" id="PS01124"/>
    </source>
</evidence>
<evidence type="ECO:0000256" key="1">
    <source>
        <dbReference type="ARBA" id="ARBA00023015"/>
    </source>
</evidence>
<dbReference type="Proteomes" id="UP001244552">
    <property type="component" value="Unassembled WGS sequence"/>
</dbReference>